<dbReference type="RefSeq" id="XP_001433985.1">
    <property type="nucleotide sequence ID" value="XM_001433948.1"/>
</dbReference>
<name>A0C721_PARTE</name>
<dbReference type="SUPFAM" id="SSF46689">
    <property type="entry name" value="Homeodomain-like"/>
    <property type="match status" value="1"/>
</dbReference>
<evidence type="ECO:0000313" key="2">
    <source>
        <dbReference type="Proteomes" id="UP000000600"/>
    </source>
</evidence>
<organism evidence="1 2">
    <name type="scientific">Paramecium tetraurelia</name>
    <dbReference type="NCBI Taxonomy" id="5888"/>
    <lineage>
        <taxon>Eukaryota</taxon>
        <taxon>Sar</taxon>
        <taxon>Alveolata</taxon>
        <taxon>Ciliophora</taxon>
        <taxon>Intramacronucleata</taxon>
        <taxon>Oligohymenophorea</taxon>
        <taxon>Peniculida</taxon>
        <taxon>Parameciidae</taxon>
        <taxon>Paramecium</taxon>
    </lineage>
</organism>
<evidence type="ECO:0000313" key="1">
    <source>
        <dbReference type="EMBL" id="CAK66588.1"/>
    </source>
</evidence>
<dbReference type="KEGG" id="ptm:GSPATT00035718001"/>
<sequence>MNSIKKQRKGSQYNKNLTKEEKSVIMSQLNKKSKKISEIAKEYNLPRSTVFSYSKSKEPIYSQFLSAVLTRAQEWVDKNFEILNSLKNELQVKKYITNYLQNERVFENSSVNPLHHLIPQTKLESKKQRIFQKVVKEILEIFKNKNVVKKDESKEQYYEKDYFNEQNIFEESIFISSQEEFHQNIQTQCQDKTEVVEQYEPFKAFDYDSQSQYFY</sequence>
<dbReference type="HOGENOM" id="CLU_1285472_0_0_1"/>
<dbReference type="GeneID" id="5019775"/>
<proteinExistence type="predicted"/>
<dbReference type="OMA" id="YEKDYFN"/>
<evidence type="ECO:0008006" key="3">
    <source>
        <dbReference type="Google" id="ProtNLM"/>
    </source>
</evidence>
<dbReference type="Gene3D" id="1.10.10.60">
    <property type="entry name" value="Homeodomain-like"/>
    <property type="match status" value="1"/>
</dbReference>
<accession>A0C721</accession>
<gene>
    <name evidence="1" type="ORF">GSPATT00035718001</name>
</gene>
<dbReference type="EMBL" id="CT868046">
    <property type="protein sequence ID" value="CAK66588.1"/>
    <property type="molecule type" value="Genomic_DNA"/>
</dbReference>
<dbReference type="InterPro" id="IPR009057">
    <property type="entry name" value="Homeodomain-like_sf"/>
</dbReference>
<dbReference type="OrthoDB" id="309988at2759"/>
<dbReference type="Proteomes" id="UP000000600">
    <property type="component" value="Unassembled WGS sequence"/>
</dbReference>
<protein>
    <recommendedName>
        <fullName evidence="3">HTH psq-type domain-containing protein</fullName>
    </recommendedName>
</protein>
<dbReference type="InParanoid" id="A0C721"/>
<reference evidence="1 2" key="1">
    <citation type="journal article" date="2006" name="Nature">
        <title>Global trends of whole-genome duplications revealed by the ciliate Paramecium tetraurelia.</title>
        <authorList>
            <consortium name="Genoscope"/>
            <person name="Aury J.-M."/>
            <person name="Jaillon O."/>
            <person name="Duret L."/>
            <person name="Noel B."/>
            <person name="Jubin C."/>
            <person name="Porcel B.M."/>
            <person name="Segurens B."/>
            <person name="Daubin V."/>
            <person name="Anthouard V."/>
            <person name="Aiach N."/>
            <person name="Arnaiz O."/>
            <person name="Billaut A."/>
            <person name="Beisson J."/>
            <person name="Blanc I."/>
            <person name="Bouhouche K."/>
            <person name="Camara F."/>
            <person name="Duharcourt S."/>
            <person name="Guigo R."/>
            <person name="Gogendeau D."/>
            <person name="Katinka M."/>
            <person name="Keller A.-M."/>
            <person name="Kissmehl R."/>
            <person name="Klotz C."/>
            <person name="Koll F."/>
            <person name="Le Moue A."/>
            <person name="Lepere C."/>
            <person name="Malinsky S."/>
            <person name="Nowacki M."/>
            <person name="Nowak J.K."/>
            <person name="Plattner H."/>
            <person name="Poulain J."/>
            <person name="Ruiz F."/>
            <person name="Serrano V."/>
            <person name="Zagulski M."/>
            <person name="Dessen P."/>
            <person name="Betermier M."/>
            <person name="Weissenbach J."/>
            <person name="Scarpelli C."/>
            <person name="Schachter V."/>
            <person name="Sperling L."/>
            <person name="Meyer E."/>
            <person name="Cohen J."/>
            <person name="Wincker P."/>
        </authorList>
    </citation>
    <scope>NUCLEOTIDE SEQUENCE [LARGE SCALE GENOMIC DNA]</scope>
    <source>
        <strain evidence="1 2">Stock d4-2</strain>
    </source>
</reference>
<dbReference type="AlphaFoldDB" id="A0C721"/>
<keyword evidence="2" id="KW-1185">Reference proteome</keyword>